<sequence length="142" mass="16137">METRRKRFLRFNHFGPFQKRPGNGRPKFPGVFGPKIPNFPQSPFSHQTWFAPSFLVRPLCFLVSTSDSRNSHALPHRRPLSLLRRGNCFFSGGISSPIPRRVTVFVASLSSAHLFLRGSIFHFSFSVLVFSCVAPQLRSIYG</sequence>
<protein>
    <submittedName>
        <fullName evidence="1">Uncharacterized protein</fullName>
    </submittedName>
</protein>
<dbReference type="AlphaFoldDB" id="A0AAN9IRC1"/>
<keyword evidence="2" id="KW-1185">Reference proteome</keyword>
<gene>
    <name evidence="1" type="ORF">RJT34_19388</name>
</gene>
<organism evidence="1 2">
    <name type="scientific">Clitoria ternatea</name>
    <name type="common">Butterfly pea</name>
    <dbReference type="NCBI Taxonomy" id="43366"/>
    <lineage>
        <taxon>Eukaryota</taxon>
        <taxon>Viridiplantae</taxon>
        <taxon>Streptophyta</taxon>
        <taxon>Embryophyta</taxon>
        <taxon>Tracheophyta</taxon>
        <taxon>Spermatophyta</taxon>
        <taxon>Magnoliopsida</taxon>
        <taxon>eudicotyledons</taxon>
        <taxon>Gunneridae</taxon>
        <taxon>Pentapetalae</taxon>
        <taxon>rosids</taxon>
        <taxon>fabids</taxon>
        <taxon>Fabales</taxon>
        <taxon>Fabaceae</taxon>
        <taxon>Papilionoideae</taxon>
        <taxon>50 kb inversion clade</taxon>
        <taxon>NPAAA clade</taxon>
        <taxon>indigoferoid/millettioid clade</taxon>
        <taxon>Phaseoleae</taxon>
        <taxon>Clitoria</taxon>
    </lineage>
</organism>
<evidence type="ECO:0000313" key="1">
    <source>
        <dbReference type="EMBL" id="KAK7284638.1"/>
    </source>
</evidence>
<accession>A0AAN9IRC1</accession>
<reference evidence="1 2" key="1">
    <citation type="submission" date="2024-01" db="EMBL/GenBank/DDBJ databases">
        <title>The genomes of 5 underutilized Papilionoideae crops provide insights into root nodulation and disease resistance.</title>
        <authorList>
            <person name="Yuan L."/>
        </authorList>
    </citation>
    <scope>NUCLEOTIDE SEQUENCE [LARGE SCALE GENOMIC DNA]</scope>
    <source>
        <strain evidence="1">LY-2023</strain>
        <tissue evidence="1">Leaf</tissue>
    </source>
</reference>
<dbReference type="Proteomes" id="UP001359559">
    <property type="component" value="Unassembled WGS sequence"/>
</dbReference>
<comment type="caution">
    <text evidence="1">The sequence shown here is derived from an EMBL/GenBank/DDBJ whole genome shotgun (WGS) entry which is preliminary data.</text>
</comment>
<evidence type="ECO:0000313" key="2">
    <source>
        <dbReference type="Proteomes" id="UP001359559"/>
    </source>
</evidence>
<name>A0AAN9IRC1_CLITE</name>
<proteinExistence type="predicted"/>
<dbReference type="EMBL" id="JAYKXN010000005">
    <property type="protein sequence ID" value="KAK7284638.1"/>
    <property type="molecule type" value="Genomic_DNA"/>
</dbReference>